<keyword evidence="2" id="KW-1185">Reference proteome</keyword>
<accession>A0A8H7A7K3</accession>
<dbReference type="AlphaFoldDB" id="A0A8H7A7K3"/>
<name>A0A8H7A7K3_9EURO</name>
<organism evidence="1 2">
    <name type="scientific">Endocarpon pusillum</name>
    <dbReference type="NCBI Taxonomy" id="364733"/>
    <lineage>
        <taxon>Eukaryota</taxon>
        <taxon>Fungi</taxon>
        <taxon>Dikarya</taxon>
        <taxon>Ascomycota</taxon>
        <taxon>Pezizomycotina</taxon>
        <taxon>Eurotiomycetes</taxon>
        <taxon>Chaetothyriomycetidae</taxon>
        <taxon>Verrucariales</taxon>
        <taxon>Verrucariaceae</taxon>
        <taxon>Endocarpon</taxon>
    </lineage>
</organism>
<gene>
    <name evidence="1" type="ORF">GJ744_001773</name>
</gene>
<sequence>ALSSLENTIKSRLSTQIHSIQPCAVLALDLLLFVVKLEPFPTISNNYTIITLRSHHSR</sequence>
<dbReference type="Proteomes" id="UP000606974">
    <property type="component" value="Unassembled WGS sequence"/>
</dbReference>
<protein>
    <submittedName>
        <fullName evidence="1">Uncharacterized protein</fullName>
    </submittedName>
</protein>
<evidence type="ECO:0000313" key="2">
    <source>
        <dbReference type="Proteomes" id="UP000606974"/>
    </source>
</evidence>
<proteinExistence type="predicted"/>
<dbReference type="EMBL" id="JAACFV010001282">
    <property type="protein sequence ID" value="KAF7501991.1"/>
    <property type="molecule type" value="Genomic_DNA"/>
</dbReference>
<reference evidence="1" key="1">
    <citation type="submission" date="2020-02" db="EMBL/GenBank/DDBJ databases">
        <authorList>
            <person name="Palmer J.M."/>
        </authorList>
    </citation>
    <scope>NUCLEOTIDE SEQUENCE</scope>
    <source>
        <strain evidence="1">EPUS1.4</strain>
        <tissue evidence="1">Thallus</tissue>
    </source>
</reference>
<feature type="non-terminal residue" evidence="1">
    <location>
        <position position="1"/>
    </location>
</feature>
<evidence type="ECO:0000313" key="1">
    <source>
        <dbReference type="EMBL" id="KAF7501991.1"/>
    </source>
</evidence>
<comment type="caution">
    <text evidence="1">The sequence shown here is derived from an EMBL/GenBank/DDBJ whole genome shotgun (WGS) entry which is preliminary data.</text>
</comment>